<dbReference type="PANTHER" id="PTHR47965:SF63">
    <property type="entry name" value="OS01G0937200 PROTEIN"/>
    <property type="match status" value="1"/>
</dbReference>
<sequence length="409" mass="44362">MVQTHHLIVLFVTLISSVSGAQPFKTLVSPITQSTTSSSSPFTITVNTNEFLIIDIESPFSWHHCPKGFPHVHCNAPQCSSAQSTKPPNCHVQTSNKRPNRPCSCSTSPYNPFTKTCASSQLTYSSVSIASTNGHNPLAKVKYNIFMSCAPKSLLTALPKNSSGIASLSRGPLSLVNQFSDSKVPKKFGMCLGQQGVAFFGDGPYFLLPPPGRDVTQLLSYTPLLKNPKDAFGYYISLKGISVNGQPVKLPKNTLSFDSLGNGGVKLSTVSPYTTLKSRIYRAFFNLFSMLTKSYPRVPKVAPFDLCFNSTKLGSTRVGYAIPQIDLQLSSGGNWTVFGGNSLVQVSDDVVCLAIVDGGENAKQAVVIGSIQMQHNFLLFDLVKSRLGFSSLLWFYQTTCNNFNFTSGV</sequence>
<dbReference type="InterPro" id="IPR021109">
    <property type="entry name" value="Peptidase_aspartic_dom_sf"/>
</dbReference>
<evidence type="ECO:0000259" key="6">
    <source>
        <dbReference type="PROSITE" id="PS51767"/>
    </source>
</evidence>
<evidence type="ECO:0000256" key="5">
    <source>
        <dbReference type="SAM" id="SignalP"/>
    </source>
</evidence>
<dbReference type="Pfam" id="PF14543">
    <property type="entry name" value="TAXi_N"/>
    <property type="match status" value="1"/>
</dbReference>
<keyword evidence="3" id="KW-0964">Secreted</keyword>
<proteinExistence type="inferred from homology"/>
<dbReference type="PROSITE" id="PS51767">
    <property type="entry name" value="PEPTIDASE_A1"/>
    <property type="match status" value="1"/>
</dbReference>
<dbReference type="GO" id="GO:0006508">
    <property type="term" value="P:proteolysis"/>
    <property type="evidence" value="ECO:0007669"/>
    <property type="project" value="InterPro"/>
</dbReference>
<evidence type="ECO:0000256" key="3">
    <source>
        <dbReference type="ARBA" id="ARBA00022525"/>
    </source>
</evidence>
<dbReference type="GO" id="GO:0005576">
    <property type="term" value="C:extracellular region"/>
    <property type="evidence" value="ECO:0007669"/>
    <property type="project" value="UniProtKB-SubCell"/>
</dbReference>
<keyword evidence="8" id="KW-1185">Reference proteome</keyword>
<name>A0AAW1N660_SAPOF</name>
<dbReference type="InterPro" id="IPR033868">
    <property type="entry name" value="Xylanase_inhibitor_I-like"/>
</dbReference>
<dbReference type="AlphaFoldDB" id="A0AAW1N660"/>
<dbReference type="Proteomes" id="UP001443914">
    <property type="component" value="Unassembled WGS sequence"/>
</dbReference>
<feature type="chain" id="PRO_5043486393" description="Peptidase A1 domain-containing protein" evidence="5">
    <location>
        <begin position="21"/>
        <end position="409"/>
    </location>
</feature>
<dbReference type="InterPro" id="IPR033121">
    <property type="entry name" value="PEPTIDASE_A1"/>
</dbReference>
<accession>A0AAW1N660</accession>
<evidence type="ECO:0000256" key="2">
    <source>
        <dbReference type="ARBA" id="ARBA00007447"/>
    </source>
</evidence>
<dbReference type="InterPro" id="IPR032861">
    <property type="entry name" value="TAXi_N"/>
</dbReference>
<dbReference type="Pfam" id="PF14541">
    <property type="entry name" value="TAXi_C"/>
    <property type="match status" value="1"/>
</dbReference>
<dbReference type="FunFam" id="2.40.70.10:FF:000041">
    <property type="entry name" value="Basic 7S globulin"/>
    <property type="match status" value="1"/>
</dbReference>
<evidence type="ECO:0000256" key="4">
    <source>
        <dbReference type="ARBA" id="ARBA00022729"/>
    </source>
</evidence>
<dbReference type="SUPFAM" id="SSF50630">
    <property type="entry name" value="Acid proteases"/>
    <property type="match status" value="1"/>
</dbReference>
<dbReference type="Gene3D" id="2.40.70.10">
    <property type="entry name" value="Acid Proteases"/>
    <property type="match status" value="2"/>
</dbReference>
<evidence type="ECO:0000256" key="1">
    <source>
        <dbReference type="ARBA" id="ARBA00004239"/>
    </source>
</evidence>
<organism evidence="7 8">
    <name type="scientific">Saponaria officinalis</name>
    <name type="common">Common soapwort</name>
    <name type="synonym">Lychnis saponaria</name>
    <dbReference type="NCBI Taxonomy" id="3572"/>
    <lineage>
        <taxon>Eukaryota</taxon>
        <taxon>Viridiplantae</taxon>
        <taxon>Streptophyta</taxon>
        <taxon>Embryophyta</taxon>
        <taxon>Tracheophyta</taxon>
        <taxon>Spermatophyta</taxon>
        <taxon>Magnoliopsida</taxon>
        <taxon>eudicotyledons</taxon>
        <taxon>Gunneridae</taxon>
        <taxon>Pentapetalae</taxon>
        <taxon>Caryophyllales</taxon>
        <taxon>Caryophyllaceae</taxon>
        <taxon>Caryophylleae</taxon>
        <taxon>Saponaria</taxon>
    </lineage>
</organism>
<protein>
    <recommendedName>
        <fullName evidence="6">Peptidase A1 domain-containing protein</fullName>
    </recommendedName>
</protein>
<dbReference type="InterPro" id="IPR001461">
    <property type="entry name" value="Aspartic_peptidase_A1"/>
</dbReference>
<dbReference type="GO" id="GO:0004190">
    <property type="term" value="F:aspartic-type endopeptidase activity"/>
    <property type="evidence" value="ECO:0007669"/>
    <property type="project" value="InterPro"/>
</dbReference>
<dbReference type="PANTHER" id="PTHR47965">
    <property type="entry name" value="ASPARTYL PROTEASE-RELATED"/>
    <property type="match status" value="1"/>
</dbReference>
<comment type="caution">
    <text evidence="7">The sequence shown here is derived from an EMBL/GenBank/DDBJ whole genome shotgun (WGS) entry which is preliminary data.</text>
</comment>
<dbReference type="EMBL" id="JBDFQZ010000001">
    <property type="protein sequence ID" value="KAK9756135.1"/>
    <property type="molecule type" value="Genomic_DNA"/>
</dbReference>
<reference evidence="7" key="1">
    <citation type="submission" date="2024-03" db="EMBL/GenBank/DDBJ databases">
        <title>WGS assembly of Saponaria officinalis var. Norfolk2.</title>
        <authorList>
            <person name="Jenkins J."/>
            <person name="Shu S."/>
            <person name="Grimwood J."/>
            <person name="Barry K."/>
            <person name="Goodstein D."/>
            <person name="Schmutz J."/>
            <person name="Leebens-Mack J."/>
            <person name="Osbourn A."/>
        </authorList>
    </citation>
    <scope>NUCLEOTIDE SEQUENCE [LARGE SCALE GENOMIC DNA]</scope>
    <source>
        <strain evidence="7">JIC</strain>
    </source>
</reference>
<gene>
    <name evidence="7" type="ORF">RND81_01G076000</name>
</gene>
<keyword evidence="4 5" id="KW-0732">Signal</keyword>
<dbReference type="CDD" id="cd05489">
    <property type="entry name" value="xylanase_inhibitor_I_like"/>
    <property type="match status" value="1"/>
</dbReference>
<evidence type="ECO:0000313" key="7">
    <source>
        <dbReference type="EMBL" id="KAK9756135.1"/>
    </source>
</evidence>
<dbReference type="InterPro" id="IPR032799">
    <property type="entry name" value="TAXi_C"/>
</dbReference>
<feature type="domain" description="Peptidase A1" evidence="6">
    <location>
        <begin position="38"/>
        <end position="390"/>
    </location>
</feature>
<evidence type="ECO:0000313" key="8">
    <source>
        <dbReference type="Proteomes" id="UP001443914"/>
    </source>
</evidence>
<comment type="similarity">
    <text evidence="2">Belongs to the peptidase A1 family.</text>
</comment>
<comment type="subcellular location">
    <subcellularLocation>
        <location evidence="1">Secreted</location>
        <location evidence="1">Extracellular space</location>
    </subcellularLocation>
</comment>
<feature type="signal peptide" evidence="5">
    <location>
        <begin position="1"/>
        <end position="20"/>
    </location>
</feature>